<feature type="repeat" description="ANK" evidence="1">
    <location>
        <begin position="341"/>
        <end position="373"/>
    </location>
</feature>
<evidence type="ECO:0000313" key="3">
    <source>
        <dbReference type="EMBL" id="KAF3107480.1"/>
    </source>
</evidence>
<dbReference type="PROSITE" id="PS50297">
    <property type="entry name" value="ANK_REP_REGION"/>
    <property type="match status" value="1"/>
</dbReference>
<dbReference type="Proteomes" id="UP000475325">
    <property type="component" value="Unassembled WGS sequence"/>
</dbReference>
<organism evidence="3 4">
    <name type="scientific">Orbilia oligospora</name>
    <name type="common">Nematode-trapping fungus</name>
    <name type="synonym">Arthrobotrys oligospora</name>
    <dbReference type="NCBI Taxonomy" id="2813651"/>
    <lineage>
        <taxon>Eukaryota</taxon>
        <taxon>Fungi</taxon>
        <taxon>Dikarya</taxon>
        <taxon>Ascomycota</taxon>
        <taxon>Pezizomycotina</taxon>
        <taxon>Orbiliomycetes</taxon>
        <taxon>Orbiliales</taxon>
        <taxon>Orbiliaceae</taxon>
        <taxon>Orbilia</taxon>
    </lineage>
</organism>
<dbReference type="AlphaFoldDB" id="A0A7C8NKI6"/>
<evidence type="ECO:0000256" key="1">
    <source>
        <dbReference type="PROSITE-ProRule" id="PRU00023"/>
    </source>
</evidence>
<comment type="caution">
    <text evidence="3">The sequence shown here is derived from an EMBL/GenBank/DDBJ whole genome shotgun (WGS) entry which is preliminary data.</text>
</comment>
<name>A0A7C8NKI6_ORBOL</name>
<feature type="domain" description="GPI inositol-deacylase winged helix" evidence="2">
    <location>
        <begin position="28"/>
        <end position="101"/>
    </location>
</feature>
<dbReference type="Pfam" id="PF12796">
    <property type="entry name" value="Ank_2"/>
    <property type="match status" value="1"/>
</dbReference>
<protein>
    <recommendedName>
        <fullName evidence="2">GPI inositol-deacylase winged helix domain-containing protein</fullName>
    </recommendedName>
</protein>
<feature type="repeat" description="ANK" evidence="1">
    <location>
        <begin position="307"/>
        <end position="340"/>
    </location>
</feature>
<dbReference type="InterPro" id="IPR036770">
    <property type="entry name" value="Ankyrin_rpt-contain_sf"/>
</dbReference>
<dbReference type="PROSITE" id="PS50088">
    <property type="entry name" value="ANK_REPEAT"/>
    <property type="match status" value="2"/>
</dbReference>
<keyword evidence="1" id="KW-0040">ANK repeat</keyword>
<proteinExistence type="predicted"/>
<reference evidence="3 4" key="1">
    <citation type="submission" date="2019-06" db="EMBL/GenBank/DDBJ databases">
        <authorList>
            <person name="Palmer J.M."/>
        </authorList>
    </citation>
    <scope>NUCLEOTIDE SEQUENCE [LARGE SCALE GENOMIC DNA]</scope>
    <source>
        <strain evidence="3 4">TWF102</strain>
    </source>
</reference>
<sequence>MALKSLTSGDGAYDRIYQDIMDRITEQDLESRNLAYKIISWITYATRPLKKEELQRAVAVELDETEIEEINGGASQYEFIDAESDVVRLVHYTTQEYFERTGLIWFPQANGNIAVTAKNWRNHVLESMKEESCSSPTQLGREDPIFLSLGKVKLQPLVLLFSETLSAISLCRIHSMQDYTNPEAGLLVRWGTSPQPKLDGDAEQEESFPSQFGPDDVVGFLAKRSIYLLELEGGGARDGFVYGALGWAVKTGNRKILRNIIAMDIDGVRSSACARIDLLTLAVRKGYYDIAELSLEGKDLKAPIYSDGGTIMSAAAAESDKGVLLKFFLDKGSEIEAKNNLGMTPLSLAIKNWKLQNIIVLLERGADFRGQGEDKDKESNQLLLKIMTQHGKDDIVKSLIERGIFLKLDNLALGYIAWAIGRGRGFSINAYDLLQSSRRPDVQNLPTMDLSILKTLLKIAGSGGISGTFIRKWGSCR</sequence>
<accession>A0A7C8NKI6</accession>
<dbReference type="InterPro" id="IPR002110">
    <property type="entry name" value="Ankyrin_rpt"/>
</dbReference>
<dbReference type="Gene3D" id="1.25.40.20">
    <property type="entry name" value="Ankyrin repeat-containing domain"/>
    <property type="match status" value="1"/>
</dbReference>
<evidence type="ECO:0000313" key="4">
    <source>
        <dbReference type="Proteomes" id="UP000475325"/>
    </source>
</evidence>
<dbReference type="SUPFAM" id="SSF48403">
    <property type="entry name" value="Ankyrin repeat"/>
    <property type="match status" value="1"/>
</dbReference>
<evidence type="ECO:0000259" key="2">
    <source>
        <dbReference type="Pfam" id="PF22939"/>
    </source>
</evidence>
<gene>
    <name evidence="3" type="ORF">TWF102_000394</name>
</gene>
<dbReference type="InterPro" id="IPR054471">
    <property type="entry name" value="GPIID_WHD"/>
</dbReference>
<dbReference type="EMBL" id="WIQW01000010">
    <property type="protein sequence ID" value="KAF3107480.1"/>
    <property type="molecule type" value="Genomic_DNA"/>
</dbReference>
<dbReference type="Pfam" id="PF22939">
    <property type="entry name" value="WHD_GPIID"/>
    <property type="match status" value="1"/>
</dbReference>